<evidence type="ECO:0000313" key="12">
    <source>
        <dbReference type="EMBL" id="CCE62120.1"/>
    </source>
</evidence>
<dbReference type="GO" id="GO:0000076">
    <property type="term" value="P:DNA replication checkpoint signaling"/>
    <property type="evidence" value="ECO:0007669"/>
    <property type="project" value="EnsemblFungi"/>
</dbReference>
<dbReference type="EMBL" id="HE612857">
    <property type="protein sequence ID" value="CCE62120.1"/>
    <property type="molecule type" value="Genomic_DNA"/>
</dbReference>
<evidence type="ECO:0000259" key="11">
    <source>
        <dbReference type="Pfam" id="PF04821"/>
    </source>
</evidence>
<keyword evidence="13" id="KW-1185">Reference proteome</keyword>
<dbReference type="Pfam" id="PF04821">
    <property type="entry name" value="TIMELESS"/>
    <property type="match status" value="1"/>
</dbReference>
<evidence type="ECO:0000256" key="9">
    <source>
        <dbReference type="ARBA" id="ARBA00023306"/>
    </source>
</evidence>
<dbReference type="OrthoDB" id="310853at2759"/>
<keyword evidence="4" id="KW-0227">DNA damage</keyword>
<dbReference type="GO" id="GO:0007064">
    <property type="term" value="P:mitotic sister chromatid cohesion"/>
    <property type="evidence" value="ECO:0007669"/>
    <property type="project" value="EnsemblFungi"/>
</dbReference>
<gene>
    <name evidence="12" type="primary">TPHA0B04510</name>
    <name evidence="12" type="ordered locus">TPHA_0B04510</name>
</gene>
<comment type="subcellular location">
    <subcellularLocation>
        <location evidence="1">Nucleus</location>
    </subcellularLocation>
</comment>
<evidence type="ECO:0000256" key="5">
    <source>
        <dbReference type="ARBA" id="ARBA00022880"/>
    </source>
</evidence>
<dbReference type="PANTHER" id="PTHR22940:SF4">
    <property type="entry name" value="PROTEIN TIMELESS HOMOLOG"/>
    <property type="match status" value="1"/>
</dbReference>
<protein>
    <recommendedName>
        <fullName evidence="3">Topoisomerase 1-associated factor 1</fullName>
    </recommendedName>
</protein>
<evidence type="ECO:0000256" key="7">
    <source>
        <dbReference type="ARBA" id="ARBA00023242"/>
    </source>
</evidence>
<feature type="compositionally biased region" description="Polar residues" evidence="10">
    <location>
        <begin position="927"/>
        <end position="941"/>
    </location>
</feature>
<feature type="region of interest" description="Disordered" evidence="10">
    <location>
        <begin position="308"/>
        <end position="327"/>
    </location>
</feature>
<organism evidence="12 13">
    <name type="scientific">Tetrapisispora phaffii (strain ATCC 24235 / CBS 4417 / NBRC 1672 / NRRL Y-8282 / UCD 70-5)</name>
    <name type="common">Yeast</name>
    <name type="synonym">Fabospora phaffii</name>
    <dbReference type="NCBI Taxonomy" id="1071381"/>
    <lineage>
        <taxon>Eukaryota</taxon>
        <taxon>Fungi</taxon>
        <taxon>Dikarya</taxon>
        <taxon>Ascomycota</taxon>
        <taxon>Saccharomycotina</taxon>
        <taxon>Saccharomycetes</taxon>
        <taxon>Saccharomycetales</taxon>
        <taxon>Saccharomycetaceae</taxon>
        <taxon>Tetrapisispora</taxon>
    </lineage>
</organism>
<dbReference type="RefSeq" id="XP_003684554.1">
    <property type="nucleotide sequence ID" value="XM_003684506.1"/>
</dbReference>
<keyword evidence="9" id="KW-0131">Cell cycle</keyword>
<proteinExistence type="inferred from homology"/>
<evidence type="ECO:0000256" key="1">
    <source>
        <dbReference type="ARBA" id="ARBA00004123"/>
    </source>
</evidence>
<feature type="compositionally biased region" description="Acidic residues" evidence="10">
    <location>
        <begin position="944"/>
        <end position="959"/>
    </location>
</feature>
<dbReference type="GO" id="GO:0005829">
    <property type="term" value="C:cytosol"/>
    <property type="evidence" value="ECO:0007669"/>
    <property type="project" value="EnsemblFungi"/>
</dbReference>
<dbReference type="OMA" id="VNHHRHT"/>
<dbReference type="GO" id="GO:0006281">
    <property type="term" value="P:DNA repair"/>
    <property type="evidence" value="ECO:0007669"/>
    <property type="project" value="UniProtKB-KW"/>
</dbReference>
<dbReference type="STRING" id="1071381.G8BQ39"/>
<dbReference type="KEGG" id="tpf:TPHA_0B04510"/>
<dbReference type="GO" id="GO:0031297">
    <property type="term" value="P:replication fork processing"/>
    <property type="evidence" value="ECO:0007669"/>
    <property type="project" value="EnsemblFungi"/>
</dbReference>
<dbReference type="PANTHER" id="PTHR22940">
    <property type="entry name" value="TIMEOUT/TIMELESS-2"/>
    <property type="match status" value="1"/>
</dbReference>
<evidence type="ECO:0000256" key="8">
    <source>
        <dbReference type="ARBA" id="ARBA00023254"/>
    </source>
</evidence>
<sequence length="1245" mass="142529">MVTAGIDNGTSPHNILRARIALLATAIGGPDYTSTLDPPPYKQGDDCLACLKDLKRWFKLVDDQQNRWDVAMAAAEYKVFSNDLIPLLIDWETKSSLASKLGKNNLNSDNAASTSIKNKIYFDKIALNCLQLMVLMTWPLIITDQSSYEQVSGYSELKKHQLMYKKDVLTIENGKVFKAVLRLAFNVIKIDRANRTARDNTILRLVLSFLRNIIAIEPGELSITAKKRSAKGIGSTDTLPPNVSMDDISLSSVINCFHRNKVFKLILTLGSSLSTEFDQDFINLPLLEVMFYLTKDVNQKKLFSRKKNREFHSSTDNGTPSNTPHLSNTGVQLTTLLAKEKQLKTNVIKNTSSRHSRFGALLSIQTPDNGRLTISGTQGLTNDIDAMKKLDSSKKWNKRIMGDKDDVIHEGLPSSLLNSQADVSSFDDSTLKKFKDFINNFIDSSFNVLLKSVTNHFTTEQDQMVSLEQVEYLLFFAWFIKYQILRYQYNLVDNFNPIQSVFKETSFILMSSLLRTGVEQKNWIVAHAGMIAFNQLLSLTQVSEDDVNFDEIEYIISRLFSDDRIQLLANLPRIAEKHSIQFMKNAIELTHTILKTLQNYAGDRLLRIEGKKRGRKAMNVSLEDIRKLMERDNVGRDEAVEILSPVTTSIEINFGRVLGRYINDNTINTYLKFLERFRELEDDSIKKVISFFHRIFVDSKDEALLFRIDLMLLFRDMLASNGLPRSSSSRKYVDDFSKYYLTRLKKKLKVSPAWFIGILFPTLHDNEVGYYQRFGEVRRSKVNNYDGVSVSYFKPIENENRYTEQELLNLKFGILISSLLDDGKNELVDYLIEHLAESIDKFKLYATNNDNGSNPPHEYLITENENIIESTVRDKDFRALLQLTGYKIPNNRDEKCYIPGDIDIGTLSTFLDYIKFHKATPFETPNGKPSSTYLTRPNSKTSVDENEEEDGWNGNEEYDYTDASIINDNDYFKELQGTNTDLSERSLSKGIAKSKKKSKQRKSKGKNTSNNLPTFDVDGNEIKTKKSGLQISSKEFISDSEEDEELDPVFFENEMYMRLLLDKHNGQLPDDKYKQFTKFAEERMNNKGHLINDYSALFDGQVLDVKDLSTIEYTNSHPDLSLKSRTEQITQQLNEDDSSQETKNTAGILPETEIIQDSDAELDIPFTNNDTDLSDDDMNSSSDSDDGSHKLLTTKENVKKHNLEEDNYDEQNGHHDREIKIDNELEEEEVISTRKRQHVFIDEDD</sequence>
<feature type="compositionally biased region" description="Basic residues" evidence="10">
    <location>
        <begin position="992"/>
        <end position="1005"/>
    </location>
</feature>
<comment type="similarity">
    <text evidence="2">Belongs to the timeless family.</text>
</comment>
<evidence type="ECO:0000256" key="3">
    <source>
        <dbReference type="ARBA" id="ARBA00021529"/>
    </source>
</evidence>
<dbReference type="GO" id="GO:0051321">
    <property type="term" value="P:meiotic cell cycle"/>
    <property type="evidence" value="ECO:0007669"/>
    <property type="project" value="UniProtKB-KW"/>
</dbReference>
<dbReference type="GO" id="GO:0003677">
    <property type="term" value="F:DNA binding"/>
    <property type="evidence" value="ECO:0007669"/>
    <property type="project" value="TreeGrafter"/>
</dbReference>
<dbReference type="HOGENOM" id="CLU_008440_0_0_1"/>
<evidence type="ECO:0000256" key="4">
    <source>
        <dbReference type="ARBA" id="ARBA00022763"/>
    </source>
</evidence>
<reference evidence="12 13" key="1">
    <citation type="journal article" date="2011" name="Proc. Natl. Acad. Sci. U.S.A.">
        <title>Evolutionary erosion of yeast sex chromosomes by mating-type switching accidents.</title>
        <authorList>
            <person name="Gordon J.L."/>
            <person name="Armisen D."/>
            <person name="Proux-Wera E."/>
            <person name="Oheigeartaigh S.S."/>
            <person name="Byrne K.P."/>
            <person name="Wolfe K.H."/>
        </authorList>
    </citation>
    <scope>NUCLEOTIDE SEQUENCE [LARGE SCALE GENOMIC DNA]</scope>
    <source>
        <strain evidence="13">ATCC 24235 / CBS 4417 / NBRC 1672 / NRRL Y-8282 / UCD 70-5</strain>
    </source>
</reference>
<keyword evidence="5" id="KW-0236">DNA replication inhibitor</keyword>
<feature type="compositionally biased region" description="Basic and acidic residues" evidence="10">
    <location>
        <begin position="1211"/>
        <end position="1221"/>
    </location>
</feature>
<dbReference type="InterPro" id="IPR006906">
    <property type="entry name" value="Timeless_N"/>
</dbReference>
<keyword evidence="6" id="KW-0234">DNA repair</keyword>
<dbReference type="eggNOG" id="KOG1974">
    <property type="taxonomic scope" value="Eukaryota"/>
</dbReference>
<dbReference type="InterPro" id="IPR044998">
    <property type="entry name" value="Timeless"/>
</dbReference>
<evidence type="ECO:0000256" key="6">
    <source>
        <dbReference type="ARBA" id="ARBA00023204"/>
    </source>
</evidence>
<dbReference type="GO" id="GO:0043570">
    <property type="term" value="P:maintenance of DNA repeat elements"/>
    <property type="evidence" value="ECO:0007669"/>
    <property type="project" value="EnsemblFungi"/>
</dbReference>
<feature type="domain" description="Timeless N-terminal" evidence="11">
    <location>
        <begin position="40"/>
        <end position="364"/>
    </location>
</feature>
<name>G8BQ39_TETPH</name>
<keyword evidence="8" id="KW-0469">Meiosis</keyword>
<evidence type="ECO:0000256" key="2">
    <source>
        <dbReference type="ARBA" id="ARBA00008174"/>
    </source>
</evidence>
<feature type="compositionally biased region" description="Polar residues" evidence="10">
    <location>
        <begin position="314"/>
        <end position="327"/>
    </location>
</feature>
<feature type="region of interest" description="Disordered" evidence="10">
    <location>
        <begin position="925"/>
        <end position="959"/>
    </location>
</feature>
<dbReference type="GO" id="GO:0043111">
    <property type="term" value="P:replication fork arrest"/>
    <property type="evidence" value="ECO:0007669"/>
    <property type="project" value="EnsemblFungi"/>
</dbReference>
<dbReference type="Proteomes" id="UP000005666">
    <property type="component" value="Chromosome 2"/>
</dbReference>
<keyword evidence="7" id="KW-0539">Nucleus</keyword>
<evidence type="ECO:0000256" key="10">
    <source>
        <dbReference type="SAM" id="MobiDB-lite"/>
    </source>
</evidence>
<dbReference type="GO" id="GO:0031298">
    <property type="term" value="C:replication fork protection complex"/>
    <property type="evidence" value="ECO:0007669"/>
    <property type="project" value="EnsemblFungi"/>
</dbReference>
<dbReference type="GeneID" id="11535181"/>
<feature type="region of interest" description="Disordered" evidence="10">
    <location>
        <begin position="983"/>
        <end position="1020"/>
    </location>
</feature>
<accession>G8BQ39</accession>
<dbReference type="AlphaFoldDB" id="G8BQ39"/>
<evidence type="ECO:0000313" key="13">
    <source>
        <dbReference type="Proteomes" id="UP000005666"/>
    </source>
</evidence>
<feature type="region of interest" description="Disordered" evidence="10">
    <location>
        <begin position="1155"/>
        <end position="1221"/>
    </location>
</feature>